<dbReference type="Pfam" id="PF00877">
    <property type="entry name" value="NLPC_P60"/>
    <property type="match status" value="1"/>
</dbReference>
<dbReference type="PROSITE" id="PS51935">
    <property type="entry name" value="NLPC_P60"/>
    <property type="match status" value="1"/>
</dbReference>
<reference evidence="8 9" key="1">
    <citation type="submission" date="2021-12" db="EMBL/GenBank/DDBJ databases">
        <title>Genome sequencing of bacteria with rrn-lacking chromosome and rrn-plasmid.</title>
        <authorList>
            <person name="Anda M."/>
            <person name="Iwasaki W."/>
        </authorList>
    </citation>
    <scope>NUCLEOTIDE SEQUENCE [LARGE SCALE GENOMIC DNA]</scope>
    <source>
        <strain evidence="8 9">NBRC 15940</strain>
    </source>
</reference>
<accession>A0AAN4VZS8</accession>
<dbReference type="PANTHER" id="PTHR47360:SF1">
    <property type="entry name" value="ENDOPEPTIDASE NLPC-RELATED"/>
    <property type="match status" value="1"/>
</dbReference>
<protein>
    <recommendedName>
        <fullName evidence="7">NlpC/P60 domain-containing protein</fullName>
    </recommendedName>
</protein>
<dbReference type="GO" id="GO:0008234">
    <property type="term" value="F:cysteine-type peptidase activity"/>
    <property type="evidence" value="ECO:0007669"/>
    <property type="project" value="UniProtKB-KW"/>
</dbReference>
<feature type="chain" id="PRO_5042928157" description="NlpC/P60 domain-containing protein" evidence="6">
    <location>
        <begin position="24"/>
        <end position="157"/>
    </location>
</feature>
<dbReference type="RefSeq" id="WP_338237192.1">
    <property type="nucleotide sequence ID" value="NZ_BQKE01000001.1"/>
</dbReference>
<keyword evidence="4" id="KW-0378">Hydrolase</keyword>
<organism evidence="8 9">
    <name type="scientific">Persicobacter diffluens</name>
    <dbReference type="NCBI Taxonomy" id="981"/>
    <lineage>
        <taxon>Bacteria</taxon>
        <taxon>Pseudomonadati</taxon>
        <taxon>Bacteroidota</taxon>
        <taxon>Cytophagia</taxon>
        <taxon>Cytophagales</taxon>
        <taxon>Persicobacteraceae</taxon>
        <taxon>Persicobacter</taxon>
    </lineage>
</organism>
<keyword evidence="3 6" id="KW-0732">Signal</keyword>
<feature type="signal peptide" evidence="6">
    <location>
        <begin position="1"/>
        <end position="23"/>
    </location>
</feature>
<dbReference type="Gene3D" id="3.90.1720.10">
    <property type="entry name" value="endopeptidase domain like (from Nostoc punctiforme)"/>
    <property type="match status" value="1"/>
</dbReference>
<dbReference type="InterPro" id="IPR038765">
    <property type="entry name" value="Papain-like_cys_pep_sf"/>
</dbReference>
<dbReference type="SUPFAM" id="SSF54001">
    <property type="entry name" value="Cysteine proteinases"/>
    <property type="match status" value="1"/>
</dbReference>
<dbReference type="PROSITE" id="PS51257">
    <property type="entry name" value="PROKAR_LIPOPROTEIN"/>
    <property type="match status" value="1"/>
</dbReference>
<keyword evidence="9" id="KW-1185">Reference proteome</keyword>
<comment type="similarity">
    <text evidence="1">Belongs to the peptidase C40 family.</text>
</comment>
<evidence type="ECO:0000256" key="1">
    <source>
        <dbReference type="ARBA" id="ARBA00007074"/>
    </source>
</evidence>
<feature type="domain" description="NlpC/P60" evidence="7">
    <location>
        <begin position="29"/>
        <end position="157"/>
    </location>
</feature>
<evidence type="ECO:0000256" key="2">
    <source>
        <dbReference type="ARBA" id="ARBA00022670"/>
    </source>
</evidence>
<evidence type="ECO:0000313" key="8">
    <source>
        <dbReference type="EMBL" id="GJM61712.1"/>
    </source>
</evidence>
<comment type="caution">
    <text evidence="8">The sequence shown here is derived from an EMBL/GenBank/DDBJ whole genome shotgun (WGS) entry which is preliminary data.</text>
</comment>
<dbReference type="AlphaFoldDB" id="A0AAN4VZS8"/>
<evidence type="ECO:0000313" key="9">
    <source>
        <dbReference type="Proteomes" id="UP001310022"/>
    </source>
</evidence>
<evidence type="ECO:0000256" key="4">
    <source>
        <dbReference type="ARBA" id="ARBA00022801"/>
    </source>
</evidence>
<dbReference type="Proteomes" id="UP001310022">
    <property type="component" value="Unassembled WGS sequence"/>
</dbReference>
<evidence type="ECO:0000256" key="5">
    <source>
        <dbReference type="ARBA" id="ARBA00022807"/>
    </source>
</evidence>
<dbReference type="PANTHER" id="PTHR47360">
    <property type="entry name" value="MUREIN DD-ENDOPEPTIDASE MEPS/MUREIN LD-CARBOXYPEPTIDASE"/>
    <property type="match status" value="1"/>
</dbReference>
<evidence type="ECO:0000259" key="7">
    <source>
        <dbReference type="PROSITE" id="PS51935"/>
    </source>
</evidence>
<keyword evidence="2" id="KW-0645">Protease</keyword>
<keyword evidence="5" id="KW-0788">Thiol protease</keyword>
<gene>
    <name evidence="8" type="ORF">PEDI_22640</name>
</gene>
<sequence>MKKQFLLFTGLILTLFMLGGCSAAKKARTKKINTVISTARSYRGTPYRWGGTTRAGMDCSGLLINSFGAVGIDIPRTSAEQAKEGKKVSMNELKKGDLVFFATGKKKRKITHVGLVTEVKGKERTMFIHSSSSLGVVETNIYSDYFKKRFRYGRRII</sequence>
<name>A0AAN4VZS8_9BACT</name>
<evidence type="ECO:0000256" key="3">
    <source>
        <dbReference type="ARBA" id="ARBA00022729"/>
    </source>
</evidence>
<proteinExistence type="inferred from homology"/>
<dbReference type="EMBL" id="BQKE01000001">
    <property type="protein sequence ID" value="GJM61712.1"/>
    <property type="molecule type" value="Genomic_DNA"/>
</dbReference>
<dbReference type="GO" id="GO:0006508">
    <property type="term" value="P:proteolysis"/>
    <property type="evidence" value="ECO:0007669"/>
    <property type="project" value="UniProtKB-KW"/>
</dbReference>
<evidence type="ECO:0000256" key="6">
    <source>
        <dbReference type="SAM" id="SignalP"/>
    </source>
</evidence>
<dbReference type="InterPro" id="IPR052062">
    <property type="entry name" value="Murein_DD/LD_carboxypeptidase"/>
</dbReference>
<dbReference type="InterPro" id="IPR000064">
    <property type="entry name" value="NLP_P60_dom"/>
</dbReference>